<accession>A0A3B1A172</accession>
<dbReference type="InterPro" id="IPR013766">
    <property type="entry name" value="Thioredoxin_domain"/>
</dbReference>
<dbReference type="InterPro" id="IPR050553">
    <property type="entry name" value="Thioredoxin_ResA/DsbE_sf"/>
</dbReference>
<dbReference type="EMBL" id="UOFR01000019">
    <property type="protein sequence ID" value="VAW93502.1"/>
    <property type="molecule type" value="Genomic_DNA"/>
</dbReference>
<evidence type="ECO:0000256" key="2">
    <source>
        <dbReference type="ARBA" id="ARBA00022748"/>
    </source>
</evidence>
<name>A0A3B1A172_9ZZZZ</name>
<dbReference type="GO" id="GO:0016491">
    <property type="term" value="F:oxidoreductase activity"/>
    <property type="evidence" value="ECO:0007669"/>
    <property type="project" value="InterPro"/>
</dbReference>
<gene>
    <name evidence="6" type="ORF">MNBD_GAMMA21-1904</name>
</gene>
<keyword evidence="2" id="KW-0201">Cytochrome c-type biogenesis</keyword>
<dbReference type="PANTHER" id="PTHR42852:SF6">
    <property type="entry name" value="THIOL:DISULFIDE INTERCHANGE PROTEIN DSBE"/>
    <property type="match status" value="1"/>
</dbReference>
<reference evidence="6" key="1">
    <citation type="submission" date="2018-06" db="EMBL/GenBank/DDBJ databases">
        <authorList>
            <person name="Zhirakovskaya E."/>
        </authorList>
    </citation>
    <scope>NUCLEOTIDE SEQUENCE</scope>
</reference>
<keyword evidence="4" id="KW-0676">Redox-active center</keyword>
<feature type="domain" description="Thioredoxin" evidence="5">
    <location>
        <begin position="49"/>
        <end position="191"/>
    </location>
</feature>
<dbReference type="GO" id="GO:0017004">
    <property type="term" value="P:cytochrome complex assembly"/>
    <property type="evidence" value="ECO:0007669"/>
    <property type="project" value="UniProtKB-KW"/>
</dbReference>
<dbReference type="SUPFAM" id="SSF52833">
    <property type="entry name" value="Thioredoxin-like"/>
    <property type="match status" value="1"/>
</dbReference>
<evidence type="ECO:0000256" key="1">
    <source>
        <dbReference type="ARBA" id="ARBA00004196"/>
    </source>
</evidence>
<keyword evidence="3" id="KW-1015">Disulfide bond</keyword>
<dbReference type="GO" id="GO:0030313">
    <property type="term" value="C:cell envelope"/>
    <property type="evidence" value="ECO:0007669"/>
    <property type="project" value="UniProtKB-SubCell"/>
</dbReference>
<dbReference type="PROSITE" id="PS51352">
    <property type="entry name" value="THIOREDOXIN_2"/>
    <property type="match status" value="1"/>
</dbReference>
<protein>
    <recommendedName>
        <fullName evidence="5">Thioredoxin domain-containing protein</fullName>
    </recommendedName>
</protein>
<dbReference type="AlphaFoldDB" id="A0A3B1A172"/>
<evidence type="ECO:0000256" key="3">
    <source>
        <dbReference type="ARBA" id="ARBA00023157"/>
    </source>
</evidence>
<organism evidence="6">
    <name type="scientific">hydrothermal vent metagenome</name>
    <dbReference type="NCBI Taxonomy" id="652676"/>
    <lineage>
        <taxon>unclassified sequences</taxon>
        <taxon>metagenomes</taxon>
        <taxon>ecological metagenomes</taxon>
    </lineage>
</organism>
<dbReference type="InterPro" id="IPR036249">
    <property type="entry name" value="Thioredoxin-like_sf"/>
</dbReference>
<comment type="subcellular location">
    <subcellularLocation>
        <location evidence="1">Cell envelope</location>
    </subcellularLocation>
</comment>
<dbReference type="InterPro" id="IPR000866">
    <property type="entry name" value="AhpC/TSA"/>
</dbReference>
<evidence type="ECO:0000259" key="5">
    <source>
        <dbReference type="PROSITE" id="PS51352"/>
    </source>
</evidence>
<evidence type="ECO:0000313" key="6">
    <source>
        <dbReference type="EMBL" id="VAW93502.1"/>
    </source>
</evidence>
<evidence type="ECO:0000256" key="4">
    <source>
        <dbReference type="ARBA" id="ARBA00023284"/>
    </source>
</evidence>
<proteinExistence type="predicted"/>
<dbReference type="CDD" id="cd02966">
    <property type="entry name" value="TlpA_like_family"/>
    <property type="match status" value="1"/>
</dbReference>
<dbReference type="PROSITE" id="PS00194">
    <property type="entry name" value="THIOREDOXIN_1"/>
    <property type="match status" value="1"/>
</dbReference>
<sequence>MARPMKLNYKGYSVRNNLLTIPLTAIILFASSFSFSSELPPLTHTLTAVTKTFKAPALRLKNLDEEFVDIKDLKGKVVVVNFWATWCPPCRREMGSLERLHLATKDKNVVVLTVNIGEDSETVFSFLGTVEPSPSFPILFDPDVESLGRWKVMALPTTYIVGPDGNVAFRAVGGREFDHPNILEAIASLNR</sequence>
<dbReference type="InterPro" id="IPR017937">
    <property type="entry name" value="Thioredoxin_CS"/>
</dbReference>
<dbReference type="GO" id="GO:0016209">
    <property type="term" value="F:antioxidant activity"/>
    <property type="evidence" value="ECO:0007669"/>
    <property type="project" value="InterPro"/>
</dbReference>
<dbReference type="Gene3D" id="3.40.30.10">
    <property type="entry name" value="Glutaredoxin"/>
    <property type="match status" value="1"/>
</dbReference>
<dbReference type="PANTHER" id="PTHR42852">
    <property type="entry name" value="THIOL:DISULFIDE INTERCHANGE PROTEIN DSBE"/>
    <property type="match status" value="1"/>
</dbReference>
<dbReference type="Pfam" id="PF00578">
    <property type="entry name" value="AhpC-TSA"/>
    <property type="match status" value="1"/>
</dbReference>